<keyword evidence="5 8" id="KW-0418">Kinase</keyword>
<dbReference type="Proteomes" id="UP000292781">
    <property type="component" value="Unassembled WGS sequence"/>
</dbReference>
<evidence type="ECO:0000256" key="2">
    <source>
        <dbReference type="ARBA" id="ARBA00022629"/>
    </source>
</evidence>
<dbReference type="CDD" id="cd07808">
    <property type="entry name" value="ASKHA_NBD_FGGY_EcXK-like"/>
    <property type="match status" value="1"/>
</dbReference>
<dbReference type="Pfam" id="PF02782">
    <property type="entry name" value="FGGY_C"/>
    <property type="match status" value="1"/>
</dbReference>
<evidence type="ECO:0000256" key="9">
    <source>
        <dbReference type="RuleBase" id="RU003733"/>
    </source>
</evidence>
<organism evidence="13 14">
    <name type="scientific">Siculibacillus lacustris</name>
    <dbReference type="NCBI Taxonomy" id="1549641"/>
    <lineage>
        <taxon>Bacteria</taxon>
        <taxon>Pseudomonadati</taxon>
        <taxon>Pseudomonadota</taxon>
        <taxon>Alphaproteobacteria</taxon>
        <taxon>Hyphomicrobiales</taxon>
        <taxon>Ancalomicrobiaceae</taxon>
        <taxon>Siculibacillus</taxon>
    </lineage>
</organism>
<evidence type="ECO:0000259" key="12">
    <source>
        <dbReference type="Pfam" id="PF02782"/>
    </source>
</evidence>
<evidence type="ECO:0000256" key="10">
    <source>
        <dbReference type="RuleBase" id="RU364073"/>
    </source>
</evidence>
<dbReference type="OrthoDB" id="9805576at2"/>
<dbReference type="InterPro" id="IPR050406">
    <property type="entry name" value="FGGY_Carb_Kinase"/>
</dbReference>
<feature type="active site" description="Proton acceptor" evidence="8">
    <location>
        <position position="238"/>
    </location>
</feature>
<keyword evidence="2 8" id="KW-0859">Xylose metabolism</keyword>
<dbReference type="InterPro" id="IPR018485">
    <property type="entry name" value="FGGY_C"/>
</dbReference>
<accession>A0A4Q9VFP9</accession>
<dbReference type="GO" id="GO:0042732">
    <property type="term" value="P:D-xylose metabolic process"/>
    <property type="evidence" value="ECO:0007669"/>
    <property type="project" value="UniProtKB-KW"/>
</dbReference>
<dbReference type="PROSITE" id="PS00445">
    <property type="entry name" value="FGGY_KINASES_2"/>
    <property type="match status" value="1"/>
</dbReference>
<dbReference type="InterPro" id="IPR018484">
    <property type="entry name" value="FGGY_N"/>
</dbReference>
<dbReference type="NCBIfam" id="TIGR01312">
    <property type="entry name" value="XylB"/>
    <property type="match status" value="1"/>
</dbReference>
<keyword evidence="14" id="KW-1185">Reference proteome</keyword>
<gene>
    <name evidence="8 10 13" type="primary">xylB</name>
    <name evidence="13" type="ORF">EYW49_20035</name>
</gene>
<evidence type="ECO:0000256" key="1">
    <source>
        <dbReference type="ARBA" id="ARBA00009156"/>
    </source>
</evidence>
<comment type="function">
    <text evidence="8">Catalyzes the phosphorylation of D-xylulose to D-xylulose 5-phosphate.</text>
</comment>
<dbReference type="InterPro" id="IPR006000">
    <property type="entry name" value="Xylulokinase"/>
</dbReference>
<feature type="domain" description="Carbohydrate kinase FGGY N-terminal" evidence="11">
    <location>
        <begin position="4"/>
        <end position="245"/>
    </location>
</feature>
<dbReference type="SUPFAM" id="SSF53067">
    <property type="entry name" value="Actin-like ATPase domain"/>
    <property type="match status" value="2"/>
</dbReference>
<dbReference type="InterPro" id="IPR043129">
    <property type="entry name" value="ATPase_NBD"/>
</dbReference>
<dbReference type="PANTHER" id="PTHR43095">
    <property type="entry name" value="SUGAR KINASE"/>
    <property type="match status" value="1"/>
</dbReference>
<dbReference type="AlphaFoldDB" id="A0A4Q9VFP9"/>
<dbReference type="EMBL" id="SJFN01000042">
    <property type="protein sequence ID" value="TBW33574.1"/>
    <property type="molecule type" value="Genomic_DNA"/>
</dbReference>
<dbReference type="InterPro" id="IPR000577">
    <property type="entry name" value="Carb_kinase_FGGY"/>
</dbReference>
<evidence type="ECO:0000256" key="4">
    <source>
        <dbReference type="ARBA" id="ARBA00022741"/>
    </source>
</evidence>
<dbReference type="GO" id="GO:0005998">
    <property type="term" value="P:xylulose catabolic process"/>
    <property type="evidence" value="ECO:0007669"/>
    <property type="project" value="UniProtKB-UniRule"/>
</dbReference>
<keyword evidence="4 8" id="KW-0547">Nucleotide-binding</keyword>
<keyword evidence="3 8" id="KW-0808">Transferase</keyword>
<evidence type="ECO:0000313" key="13">
    <source>
        <dbReference type="EMBL" id="TBW33574.1"/>
    </source>
</evidence>
<comment type="catalytic activity">
    <reaction evidence="8 10">
        <text>D-xylulose + ATP = D-xylulose 5-phosphate + ADP + H(+)</text>
        <dbReference type="Rhea" id="RHEA:10964"/>
        <dbReference type="ChEBI" id="CHEBI:15378"/>
        <dbReference type="ChEBI" id="CHEBI:17140"/>
        <dbReference type="ChEBI" id="CHEBI:30616"/>
        <dbReference type="ChEBI" id="CHEBI:57737"/>
        <dbReference type="ChEBI" id="CHEBI:456216"/>
        <dbReference type="EC" id="2.7.1.17"/>
    </reaction>
</comment>
<feature type="binding site" evidence="8">
    <location>
        <begin position="81"/>
        <end position="82"/>
    </location>
    <ligand>
        <name>substrate</name>
    </ligand>
</feature>
<dbReference type="EC" id="2.7.1.17" evidence="8 10"/>
<name>A0A4Q9VFP9_9HYPH</name>
<comment type="caution">
    <text evidence="13">The sequence shown here is derived from an EMBL/GenBank/DDBJ whole genome shotgun (WGS) entry which is preliminary data.</text>
</comment>
<evidence type="ECO:0000259" key="11">
    <source>
        <dbReference type="Pfam" id="PF00370"/>
    </source>
</evidence>
<dbReference type="RefSeq" id="WP_131311409.1">
    <property type="nucleotide sequence ID" value="NZ_SJFN01000042.1"/>
</dbReference>
<dbReference type="HAMAP" id="MF_02220">
    <property type="entry name" value="XylB"/>
    <property type="match status" value="1"/>
</dbReference>
<evidence type="ECO:0000313" key="14">
    <source>
        <dbReference type="Proteomes" id="UP000292781"/>
    </source>
</evidence>
<sequence>MRCFLGLDIGTSAVKAILVDETGGARAEASSPLALSRPRPGWSEQHPDAWWQAVEATLDALAAAAPADLSAVAAIGLSGQMHGAVLLGADDRPLRAAILWNDGRATREARTLAARGDELAGRLGVRAMPGLTAPKLLWLAVHEPEVFAALRTLLLPKDWIRLKLTGERVTDTSDAAGTWLLDEARRDWDPEALDAVGLARDRLPRLVEGTDVSGRLRAEVAARWGMRPGIPVAGGAGDSPAGAIGLGVVDEGTALLNLGTSALLLAPTGAYRPNAAHLVHAFCHGLPGRWYQMAAMLNGASALAWAAGLVGREVGDLVAEIEARDAPPADLLFLPYLSGERTPHDDPWARGVLFGLDPTTSPADVGRAVMEGVAFTFADAVAALAAAGTDIRRVDAIGGGTRSRLWARILAAVMNVPVVRRKGGDKGPAFGAARLARLCLGEDRIADVCVSPPVDAVAEPEPDLVAAYGERVERFRRLYGAVKGEFSPRRN</sequence>
<feature type="domain" description="Carbohydrate kinase FGGY C-terminal" evidence="12">
    <location>
        <begin position="256"/>
        <end position="436"/>
    </location>
</feature>
<feature type="site" description="Important for activity" evidence="8">
    <location>
        <position position="8"/>
    </location>
</feature>
<evidence type="ECO:0000256" key="3">
    <source>
        <dbReference type="ARBA" id="ARBA00022679"/>
    </source>
</evidence>
<evidence type="ECO:0000256" key="8">
    <source>
        <dbReference type="HAMAP-Rule" id="MF_02220"/>
    </source>
</evidence>
<keyword evidence="7 8" id="KW-0119">Carbohydrate metabolism</keyword>
<dbReference type="GO" id="GO:0005524">
    <property type="term" value="F:ATP binding"/>
    <property type="evidence" value="ECO:0007669"/>
    <property type="project" value="UniProtKB-UniRule"/>
</dbReference>
<proteinExistence type="inferred from homology"/>
<comment type="similarity">
    <text evidence="1 8 9">Belongs to the FGGY kinase family.</text>
</comment>
<dbReference type="Gene3D" id="3.30.420.40">
    <property type="match status" value="2"/>
</dbReference>
<evidence type="ECO:0000256" key="6">
    <source>
        <dbReference type="ARBA" id="ARBA00022840"/>
    </source>
</evidence>
<keyword evidence="6 8" id="KW-0067">ATP-binding</keyword>
<reference evidence="13 14" key="1">
    <citation type="submission" date="2019-02" db="EMBL/GenBank/DDBJ databases">
        <title>Siculibacillus lacustris gen. nov., sp. nov., a new rosette-forming bacterium isolated from a freshwater crater lake (Lake St. Ana, Romania).</title>
        <authorList>
            <person name="Felfoldi T."/>
            <person name="Marton Z."/>
            <person name="Szabo A."/>
            <person name="Mentes A."/>
            <person name="Boka K."/>
            <person name="Marialigeti K."/>
            <person name="Mathe I."/>
            <person name="Koncz M."/>
            <person name="Schumann P."/>
            <person name="Toth E."/>
        </authorList>
    </citation>
    <scope>NUCLEOTIDE SEQUENCE [LARGE SCALE GENOMIC DNA]</scope>
    <source>
        <strain evidence="13 14">SA-279</strain>
    </source>
</reference>
<dbReference type="InterPro" id="IPR018483">
    <property type="entry name" value="Carb_kinase_FGGY_CS"/>
</dbReference>
<evidence type="ECO:0000256" key="7">
    <source>
        <dbReference type="ARBA" id="ARBA00023277"/>
    </source>
</evidence>
<dbReference type="PIRSF" id="PIRSF000538">
    <property type="entry name" value="GlpK"/>
    <property type="match status" value="1"/>
</dbReference>
<protein>
    <recommendedName>
        <fullName evidence="8 10">Xylulose kinase</fullName>
        <shortName evidence="8 10">Xylulokinase</shortName>
        <ecNumber evidence="8 10">2.7.1.17</ecNumber>
    </recommendedName>
</protein>
<evidence type="ECO:0000256" key="5">
    <source>
        <dbReference type="ARBA" id="ARBA00022777"/>
    </source>
</evidence>
<dbReference type="GO" id="GO:0004856">
    <property type="term" value="F:D-xylulokinase activity"/>
    <property type="evidence" value="ECO:0007669"/>
    <property type="project" value="UniProtKB-UniRule"/>
</dbReference>
<dbReference type="PANTHER" id="PTHR43095:SF6">
    <property type="entry name" value="XYLULOSE KINASE"/>
    <property type="match status" value="1"/>
</dbReference>
<dbReference type="Pfam" id="PF00370">
    <property type="entry name" value="FGGY_N"/>
    <property type="match status" value="1"/>
</dbReference>